<accession>A0ABD3VPD4</accession>
<dbReference type="FunFam" id="3.30.530.20:FF:000016">
    <property type="entry name" value="StAR-related lipid transfer protein 7, mitochondrial"/>
    <property type="match status" value="1"/>
</dbReference>
<evidence type="ECO:0000256" key="4">
    <source>
        <dbReference type="ARBA" id="ARBA00023128"/>
    </source>
</evidence>
<dbReference type="PROSITE" id="PS50848">
    <property type="entry name" value="START"/>
    <property type="match status" value="1"/>
</dbReference>
<name>A0ABD3VPD4_SINWO</name>
<organism evidence="10 11">
    <name type="scientific">Sinanodonta woodiana</name>
    <name type="common">Chinese pond mussel</name>
    <name type="synonym">Anodonta woodiana</name>
    <dbReference type="NCBI Taxonomy" id="1069815"/>
    <lineage>
        <taxon>Eukaryota</taxon>
        <taxon>Metazoa</taxon>
        <taxon>Spiralia</taxon>
        <taxon>Lophotrochozoa</taxon>
        <taxon>Mollusca</taxon>
        <taxon>Bivalvia</taxon>
        <taxon>Autobranchia</taxon>
        <taxon>Heteroconchia</taxon>
        <taxon>Palaeoheterodonta</taxon>
        <taxon>Unionida</taxon>
        <taxon>Unionoidea</taxon>
        <taxon>Unionidae</taxon>
        <taxon>Unioninae</taxon>
        <taxon>Sinanodonta</taxon>
    </lineage>
</organism>
<dbReference type="Proteomes" id="UP001634394">
    <property type="component" value="Unassembled WGS sequence"/>
</dbReference>
<evidence type="ECO:0000256" key="2">
    <source>
        <dbReference type="ARBA" id="ARBA00022946"/>
    </source>
</evidence>
<dbReference type="SMART" id="SM00234">
    <property type="entry name" value="START"/>
    <property type="match status" value="1"/>
</dbReference>
<dbReference type="InterPro" id="IPR051213">
    <property type="entry name" value="START_lipid_transfer"/>
</dbReference>
<evidence type="ECO:0000259" key="9">
    <source>
        <dbReference type="PROSITE" id="PS50848"/>
    </source>
</evidence>
<evidence type="ECO:0000313" key="11">
    <source>
        <dbReference type="Proteomes" id="UP001634394"/>
    </source>
</evidence>
<dbReference type="InterPro" id="IPR002913">
    <property type="entry name" value="START_lipid-bd_dom"/>
</dbReference>
<evidence type="ECO:0000256" key="3">
    <source>
        <dbReference type="ARBA" id="ARBA00023054"/>
    </source>
</evidence>
<evidence type="ECO:0000256" key="1">
    <source>
        <dbReference type="ARBA" id="ARBA00004173"/>
    </source>
</evidence>
<evidence type="ECO:0000256" key="5">
    <source>
        <dbReference type="ARBA" id="ARBA00053168"/>
    </source>
</evidence>
<evidence type="ECO:0000256" key="8">
    <source>
        <dbReference type="SAM" id="MobiDB-lite"/>
    </source>
</evidence>
<feature type="domain" description="START" evidence="9">
    <location>
        <begin position="162"/>
        <end position="348"/>
    </location>
</feature>
<evidence type="ECO:0000256" key="6">
    <source>
        <dbReference type="ARBA" id="ARBA00069252"/>
    </source>
</evidence>
<evidence type="ECO:0000313" key="10">
    <source>
        <dbReference type="EMBL" id="KAL3863236.1"/>
    </source>
</evidence>
<keyword evidence="11" id="KW-1185">Reference proteome</keyword>
<dbReference type="AlphaFoldDB" id="A0ABD3VPD4"/>
<comment type="subcellular location">
    <subcellularLocation>
        <location evidence="1">Mitochondrion</location>
    </subcellularLocation>
</comment>
<comment type="caution">
    <text evidence="10">The sequence shown here is derived from an EMBL/GenBank/DDBJ whole genome shotgun (WGS) entry which is preliminary data.</text>
</comment>
<dbReference type="InterPro" id="IPR023393">
    <property type="entry name" value="START-like_dom_sf"/>
</dbReference>
<dbReference type="PANTHER" id="PTHR19308">
    <property type="entry name" value="PHOSPHATIDYLCHOLINE TRANSFER PROTEIN"/>
    <property type="match status" value="1"/>
</dbReference>
<feature type="compositionally biased region" description="Polar residues" evidence="8">
    <location>
        <begin position="350"/>
        <end position="382"/>
    </location>
</feature>
<dbReference type="Pfam" id="PF01852">
    <property type="entry name" value="START"/>
    <property type="match status" value="1"/>
</dbReference>
<keyword evidence="4" id="KW-0496">Mitochondrion</keyword>
<proteinExistence type="predicted"/>
<dbReference type="EMBL" id="JBJQND010000010">
    <property type="protein sequence ID" value="KAL3863236.1"/>
    <property type="molecule type" value="Genomic_DNA"/>
</dbReference>
<evidence type="ECO:0000256" key="7">
    <source>
        <dbReference type="ARBA" id="ARBA00079053"/>
    </source>
</evidence>
<comment type="function">
    <text evidence="5">May play a protective role in mucosal tissues by preventing exaggerated allergic responses.</text>
</comment>
<dbReference type="Gene3D" id="3.30.530.20">
    <property type="match status" value="1"/>
</dbReference>
<feature type="region of interest" description="Disordered" evidence="8">
    <location>
        <begin position="347"/>
        <end position="382"/>
    </location>
</feature>
<protein>
    <recommendedName>
        <fullName evidence="6">StAR-related lipid transfer protein 7, mitochondrial</fullName>
    </recommendedName>
    <alternativeName>
        <fullName evidence="7">START domain-containing protein 7</fullName>
    </alternativeName>
</protein>
<keyword evidence="3" id="KW-0175">Coiled coil</keyword>
<gene>
    <name evidence="10" type="ORF">ACJMK2_005001</name>
</gene>
<reference evidence="10 11" key="1">
    <citation type="submission" date="2024-11" db="EMBL/GenBank/DDBJ databases">
        <title>Chromosome-level genome assembly of the freshwater bivalve Anodonta woodiana.</title>
        <authorList>
            <person name="Chen X."/>
        </authorList>
    </citation>
    <scope>NUCLEOTIDE SEQUENCE [LARGE SCALE GENOMIC DNA]</scope>
    <source>
        <strain evidence="10">MN2024</strain>
        <tissue evidence="10">Gills</tissue>
    </source>
</reference>
<sequence length="382" mass="45026">MSFDKLFFNLRVVFQRTVSCHKFGNRNELLHRVVTLGFGPNGPRYVHQWYISLIKKCTLFSRLIARQCNVIAAQRVRRASQIVTLYEKLYGEKVTTKLLNKLGQLLVKNSRGRLSYVVLSALIFSWDEHRVTDEQMKSCIDDMVHIEQQGKENTGHDYLQEWEQVINKDHFRLWRKPVPNSHLFLYKVYGTFFDIPPRAFFNIQVDLDYRKKWDQLVIQLHVVDKDDKTGSEVIQWITHYPYPMYSRDYVYVRRYQVDAKKNIMVVLSRAIDHPKCPVDNMYVRVNMYQSMMVIRPHKSFDENGFDYVMTYCDDPQSAFPSVAYNWMAKKGVPDFVEKLHVAARDLHKQAGSSHPQVSSASVATEQSNYNNNSKGFEQQQYY</sequence>
<dbReference type="PANTHER" id="PTHR19308:SF8">
    <property type="entry name" value="STAR-RELATED LIPID TRANSFER PROTEIN 7, MITOCHONDRIAL"/>
    <property type="match status" value="1"/>
</dbReference>
<keyword evidence="2" id="KW-0809">Transit peptide</keyword>
<dbReference type="SUPFAM" id="SSF55961">
    <property type="entry name" value="Bet v1-like"/>
    <property type="match status" value="1"/>
</dbReference>
<dbReference type="GO" id="GO:0005739">
    <property type="term" value="C:mitochondrion"/>
    <property type="evidence" value="ECO:0007669"/>
    <property type="project" value="UniProtKB-SubCell"/>
</dbReference>